<protein>
    <submittedName>
        <fullName evidence="2">MbtH family protein</fullName>
    </submittedName>
</protein>
<dbReference type="SUPFAM" id="SSF160582">
    <property type="entry name" value="MbtH-like"/>
    <property type="match status" value="1"/>
</dbReference>
<evidence type="ECO:0000313" key="2">
    <source>
        <dbReference type="EMBL" id="QUF04081.1"/>
    </source>
</evidence>
<dbReference type="InterPro" id="IPR005153">
    <property type="entry name" value="MbtH-like_dom"/>
</dbReference>
<organism evidence="2 3">
    <name type="scientific">Actinosynnema pretiosum subsp. pretiosum</name>
    <dbReference type="NCBI Taxonomy" id="103721"/>
    <lineage>
        <taxon>Bacteria</taxon>
        <taxon>Bacillati</taxon>
        <taxon>Actinomycetota</taxon>
        <taxon>Actinomycetes</taxon>
        <taxon>Pseudonocardiales</taxon>
        <taxon>Pseudonocardiaceae</taxon>
        <taxon>Actinosynnema</taxon>
    </lineage>
</organism>
<dbReference type="PANTHER" id="PTHR38444">
    <property type="entry name" value="ENTEROBACTIN BIOSYNTHESIS PROTEIN YBDZ"/>
    <property type="match status" value="1"/>
</dbReference>
<dbReference type="InterPro" id="IPR037407">
    <property type="entry name" value="MLP_fam"/>
</dbReference>
<dbReference type="PANTHER" id="PTHR38444:SF1">
    <property type="entry name" value="ENTEROBACTIN BIOSYNTHESIS PROTEIN YBDZ"/>
    <property type="match status" value="1"/>
</dbReference>
<evidence type="ECO:0000259" key="1">
    <source>
        <dbReference type="SMART" id="SM00923"/>
    </source>
</evidence>
<dbReference type="EMBL" id="CP073249">
    <property type="protein sequence ID" value="QUF04081.1"/>
    <property type="molecule type" value="Genomic_DNA"/>
</dbReference>
<dbReference type="Gene3D" id="3.90.820.10">
    <property type="entry name" value="Structural Genomics, Unknown Function 30-nov-00 1gh9 Mol_id"/>
    <property type="match status" value="1"/>
</dbReference>
<dbReference type="SMART" id="SM00923">
    <property type="entry name" value="MbtH"/>
    <property type="match status" value="1"/>
</dbReference>
<name>A0AA45R3Q4_9PSEU</name>
<accession>A0AA45R3Q4</accession>
<dbReference type="GO" id="GO:0019290">
    <property type="term" value="P:siderophore biosynthetic process"/>
    <property type="evidence" value="ECO:0007669"/>
    <property type="project" value="TreeGrafter"/>
</dbReference>
<feature type="domain" description="MbtH-like" evidence="1">
    <location>
        <begin position="3"/>
        <end position="53"/>
    </location>
</feature>
<dbReference type="InterPro" id="IPR038020">
    <property type="entry name" value="MbtH-like_sf"/>
</dbReference>
<evidence type="ECO:0000313" key="3">
    <source>
        <dbReference type="Proteomes" id="UP000677152"/>
    </source>
</evidence>
<sequence length="70" mass="8002">MAPQDDTGPVEYIVVKNDEEQHSIWFAHRELPDGWQAVGFRGSKQECLDHIDLVWTDITPLSVRRALGRA</sequence>
<dbReference type="GO" id="GO:0005829">
    <property type="term" value="C:cytosol"/>
    <property type="evidence" value="ECO:0007669"/>
    <property type="project" value="TreeGrafter"/>
</dbReference>
<dbReference type="Proteomes" id="UP000677152">
    <property type="component" value="Chromosome"/>
</dbReference>
<proteinExistence type="predicted"/>
<reference evidence="2" key="1">
    <citation type="submission" date="2021-04" db="EMBL/GenBank/DDBJ databases">
        <title>Genomic sequence of Actinosynnema pretiosum subsp. pretiosum ATCC 31280 (C-14919).</title>
        <authorList>
            <person name="Bai L."/>
            <person name="Wang X."/>
            <person name="Xiao Y."/>
        </authorList>
    </citation>
    <scope>NUCLEOTIDE SEQUENCE</scope>
    <source>
        <strain evidence="2">ATCC 31280</strain>
    </source>
</reference>
<dbReference type="AlphaFoldDB" id="A0AA45R3Q4"/>
<gene>
    <name evidence="2" type="ORF">KCV87_32860</name>
</gene>
<dbReference type="Pfam" id="PF03621">
    <property type="entry name" value="MbtH"/>
    <property type="match status" value="1"/>
</dbReference>